<keyword evidence="2" id="KW-0813">Transport</keyword>
<dbReference type="GO" id="GO:0016020">
    <property type="term" value="C:membrane"/>
    <property type="evidence" value="ECO:0007669"/>
    <property type="project" value="UniProtKB-SubCell"/>
</dbReference>
<dbReference type="Gene3D" id="1.20.1250.20">
    <property type="entry name" value="MFS general substrate transporter like domains"/>
    <property type="match status" value="2"/>
</dbReference>
<dbReference type="InterPro" id="IPR020846">
    <property type="entry name" value="MFS_dom"/>
</dbReference>
<feature type="transmembrane region" description="Helical" evidence="7">
    <location>
        <begin position="495"/>
        <end position="514"/>
    </location>
</feature>
<sequence length="568" mass="61774">MLQDVKVCSSVRLDTIQPDVHENVPVPWKSIFTSPPVWAMIGVNSASAFVGYMLMTELPTYLNNMFHYSVESSGYISSIMAVFGMISCILSGFISQWIQTKGYVSKLTAYKIFNGIGCLGPSIVLLIITLVGCDSSTIVVLLGVMKLFGDAYNGGSVINSLDLASNFVGTVAGINMTIVTLNGILAPQLTGILTDGKVTWWSRGKVSDFYAGGRGSILGPGANALVVLSSTAEDGEIEVRISVGQDSKDATSRTIFRYAIERTNAPRFLELSNYYNFAMIKEKVPRLCIPTRYIVALMASMGIFVQFLLKFSVSVAIVAMVKTTSSGTTNVTNLDACPNTATISTGASAKDELIKKQTNNRKGNLIGAVRCKCFILSSFYYGYICTQLLGGRLAEMFGAKLVMGPGILLAGILSLLAPIAARWHVAAFATIRILVGACVGVFFPALQNLFSKWFPPEEHQRTSGIMYSSPRMYLSNIISMSVSGVLSGISWDLVFYVYGGCAILWSIPWLFFIYNSPEEHPTISPEELLYITKSSDSEKGHGELRIAKTKDEARLDDIIGWTVDVSFI</sequence>
<accession>A0A7R9DHI6</accession>
<reference evidence="9" key="1">
    <citation type="submission" date="2020-11" db="EMBL/GenBank/DDBJ databases">
        <authorList>
            <person name="Tran Van P."/>
        </authorList>
    </citation>
    <scope>NUCLEOTIDE SEQUENCE</scope>
</reference>
<proteinExistence type="predicted"/>
<feature type="transmembrane region" description="Helical" evidence="7">
    <location>
        <begin position="37"/>
        <end position="55"/>
    </location>
</feature>
<keyword evidence="3 7" id="KW-0812">Transmembrane</keyword>
<name>A0A7R9DHI6_TIMPO</name>
<feature type="transmembrane region" description="Helical" evidence="7">
    <location>
        <begin position="293"/>
        <end position="321"/>
    </location>
</feature>
<evidence type="ECO:0000256" key="3">
    <source>
        <dbReference type="ARBA" id="ARBA00022692"/>
    </source>
</evidence>
<dbReference type="InterPro" id="IPR050382">
    <property type="entry name" value="MFS_Na/Anion_cotransporter"/>
</dbReference>
<dbReference type="InterPro" id="IPR036259">
    <property type="entry name" value="MFS_trans_sf"/>
</dbReference>
<dbReference type="InterPro" id="IPR011701">
    <property type="entry name" value="MFS"/>
</dbReference>
<feature type="transmembrane region" description="Helical" evidence="7">
    <location>
        <begin position="75"/>
        <end position="98"/>
    </location>
</feature>
<dbReference type="GO" id="GO:0015293">
    <property type="term" value="F:symporter activity"/>
    <property type="evidence" value="ECO:0007669"/>
    <property type="project" value="UniProtKB-KW"/>
</dbReference>
<keyword evidence="5 7" id="KW-1133">Transmembrane helix</keyword>
<dbReference type="FunFam" id="1.20.1250.20:FF:000423">
    <property type="entry name" value="Putative inorganic phosphate cotransporter-like Protein"/>
    <property type="match status" value="1"/>
</dbReference>
<feature type="transmembrane region" description="Helical" evidence="7">
    <location>
        <begin position="427"/>
        <end position="450"/>
    </location>
</feature>
<dbReference type="AlphaFoldDB" id="A0A7R9DHI6"/>
<feature type="transmembrane region" description="Helical" evidence="7">
    <location>
        <begin position="365"/>
        <end position="389"/>
    </location>
</feature>
<dbReference type="FunFam" id="1.20.1250.20:FF:000003">
    <property type="entry name" value="Solute carrier family 17 member 3"/>
    <property type="match status" value="1"/>
</dbReference>
<evidence type="ECO:0000256" key="1">
    <source>
        <dbReference type="ARBA" id="ARBA00004141"/>
    </source>
</evidence>
<evidence type="ECO:0000256" key="7">
    <source>
        <dbReference type="SAM" id="Phobius"/>
    </source>
</evidence>
<keyword evidence="6 7" id="KW-0472">Membrane</keyword>
<dbReference type="PANTHER" id="PTHR11662:SF399">
    <property type="entry name" value="FI19708P1-RELATED"/>
    <property type="match status" value="1"/>
</dbReference>
<evidence type="ECO:0000256" key="4">
    <source>
        <dbReference type="ARBA" id="ARBA00022847"/>
    </source>
</evidence>
<dbReference type="PANTHER" id="PTHR11662">
    <property type="entry name" value="SOLUTE CARRIER FAMILY 17"/>
    <property type="match status" value="1"/>
</dbReference>
<protein>
    <recommendedName>
        <fullName evidence="8">Major facilitator superfamily (MFS) profile domain-containing protein</fullName>
    </recommendedName>
</protein>
<comment type="subcellular location">
    <subcellularLocation>
        <location evidence="1">Membrane</location>
        <topology evidence="1">Multi-pass membrane protein</topology>
    </subcellularLocation>
</comment>
<evidence type="ECO:0000256" key="6">
    <source>
        <dbReference type="ARBA" id="ARBA00023136"/>
    </source>
</evidence>
<keyword evidence="4" id="KW-0769">Symport</keyword>
<dbReference type="EMBL" id="OD007067">
    <property type="protein sequence ID" value="CAD7413634.1"/>
    <property type="molecule type" value="Genomic_DNA"/>
</dbReference>
<feature type="transmembrane region" description="Helical" evidence="7">
    <location>
        <begin position="401"/>
        <end position="421"/>
    </location>
</feature>
<feature type="transmembrane region" description="Helical" evidence="7">
    <location>
        <begin position="119"/>
        <end position="144"/>
    </location>
</feature>
<evidence type="ECO:0000313" key="9">
    <source>
        <dbReference type="EMBL" id="CAD7413634.1"/>
    </source>
</evidence>
<dbReference type="Pfam" id="PF07690">
    <property type="entry name" value="MFS_1"/>
    <property type="match status" value="2"/>
</dbReference>
<organism evidence="9">
    <name type="scientific">Timema poppense</name>
    <name type="common">Walking stick</name>
    <dbReference type="NCBI Taxonomy" id="170557"/>
    <lineage>
        <taxon>Eukaryota</taxon>
        <taxon>Metazoa</taxon>
        <taxon>Ecdysozoa</taxon>
        <taxon>Arthropoda</taxon>
        <taxon>Hexapoda</taxon>
        <taxon>Insecta</taxon>
        <taxon>Pterygota</taxon>
        <taxon>Neoptera</taxon>
        <taxon>Polyneoptera</taxon>
        <taxon>Phasmatodea</taxon>
        <taxon>Timematodea</taxon>
        <taxon>Timematoidea</taxon>
        <taxon>Timematidae</taxon>
        <taxon>Timema</taxon>
    </lineage>
</organism>
<evidence type="ECO:0000256" key="5">
    <source>
        <dbReference type="ARBA" id="ARBA00022989"/>
    </source>
</evidence>
<feature type="domain" description="Major facilitator superfamily (MFS) profile" evidence="8">
    <location>
        <begin position="295"/>
        <end position="568"/>
    </location>
</feature>
<gene>
    <name evidence="9" type="ORF">TPSB3V08_LOCUS9154</name>
</gene>
<dbReference type="SUPFAM" id="SSF103473">
    <property type="entry name" value="MFS general substrate transporter"/>
    <property type="match status" value="2"/>
</dbReference>
<feature type="transmembrane region" description="Helical" evidence="7">
    <location>
        <begin position="164"/>
        <end position="185"/>
    </location>
</feature>
<dbReference type="PROSITE" id="PS50850">
    <property type="entry name" value="MFS"/>
    <property type="match status" value="1"/>
</dbReference>
<feature type="transmembrane region" description="Helical" evidence="7">
    <location>
        <begin position="471"/>
        <end position="489"/>
    </location>
</feature>
<evidence type="ECO:0000259" key="8">
    <source>
        <dbReference type="PROSITE" id="PS50850"/>
    </source>
</evidence>
<evidence type="ECO:0000256" key="2">
    <source>
        <dbReference type="ARBA" id="ARBA00022448"/>
    </source>
</evidence>